<keyword evidence="3" id="KW-1133">Transmembrane helix</keyword>
<feature type="domain" description="Receptor ligand binding region" evidence="5">
    <location>
        <begin position="43"/>
        <end position="121"/>
    </location>
</feature>
<dbReference type="AlphaFoldDB" id="A0A3P7LH91"/>
<proteinExistence type="predicted"/>
<protein>
    <recommendedName>
        <fullName evidence="5">Receptor ligand binding region domain-containing protein</fullName>
    </recommendedName>
</protein>
<dbReference type="Proteomes" id="UP000270094">
    <property type="component" value="Unassembled WGS sequence"/>
</dbReference>
<dbReference type="GO" id="GO:0016020">
    <property type="term" value="C:membrane"/>
    <property type="evidence" value="ECO:0007669"/>
    <property type="project" value="UniProtKB-SubCell"/>
</dbReference>
<accession>A0A3P7LH91</accession>
<sequence length="123" mass="13750">MKQRDVDVVIGPPCPMSAEIMAYLSTYYKKTMLGWGFLIDSLFIVNYTECDGSTAVGVAVEFMKQRDIDVVIGPPCPMSAEIMAYLSTHYKKTMLGWGFLIDSLFSNAKKFPYITKVIPDSLS</sequence>
<dbReference type="Pfam" id="PF01094">
    <property type="entry name" value="ANF_receptor"/>
    <property type="match status" value="1"/>
</dbReference>
<dbReference type="EMBL" id="UYYB01102583">
    <property type="protein sequence ID" value="VDM78662.1"/>
    <property type="molecule type" value="Genomic_DNA"/>
</dbReference>
<keyword evidence="7" id="KW-1185">Reference proteome</keyword>
<evidence type="ECO:0000259" key="5">
    <source>
        <dbReference type="Pfam" id="PF01094"/>
    </source>
</evidence>
<organism evidence="6 7">
    <name type="scientific">Strongylus vulgaris</name>
    <name type="common">Blood worm</name>
    <dbReference type="NCBI Taxonomy" id="40348"/>
    <lineage>
        <taxon>Eukaryota</taxon>
        <taxon>Metazoa</taxon>
        <taxon>Ecdysozoa</taxon>
        <taxon>Nematoda</taxon>
        <taxon>Chromadorea</taxon>
        <taxon>Rhabditida</taxon>
        <taxon>Rhabditina</taxon>
        <taxon>Rhabditomorpha</taxon>
        <taxon>Strongyloidea</taxon>
        <taxon>Strongylidae</taxon>
        <taxon>Strongylus</taxon>
    </lineage>
</organism>
<reference evidence="6 7" key="1">
    <citation type="submission" date="2018-11" db="EMBL/GenBank/DDBJ databases">
        <authorList>
            <consortium name="Pathogen Informatics"/>
        </authorList>
    </citation>
    <scope>NUCLEOTIDE SEQUENCE [LARGE SCALE GENOMIC DNA]</scope>
</reference>
<evidence type="ECO:0000313" key="7">
    <source>
        <dbReference type="Proteomes" id="UP000270094"/>
    </source>
</evidence>
<evidence type="ECO:0000256" key="4">
    <source>
        <dbReference type="ARBA" id="ARBA00023136"/>
    </source>
</evidence>
<dbReference type="OrthoDB" id="5855204at2759"/>
<dbReference type="InterPro" id="IPR028082">
    <property type="entry name" value="Peripla_BP_I"/>
</dbReference>
<evidence type="ECO:0000256" key="2">
    <source>
        <dbReference type="ARBA" id="ARBA00022692"/>
    </source>
</evidence>
<keyword evidence="2" id="KW-0812">Transmembrane</keyword>
<keyword evidence="4" id="KW-0472">Membrane</keyword>
<name>A0A3P7LH91_STRVU</name>
<dbReference type="SUPFAM" id="SSF53822">
    <property type="entry name" value="Periplasmic binding protein-like I"/>
    <property type="match status" value="2"/>
</dbReference>
<evidence type="ECO:0000313" key="6">
    <source>
        <dbReference type="EMBL" id="VDM78662.1"/>
    </source>
</evidence>
<dbReference type="Gene3D" id="3.40.50.2300">
    <property type="match status" value="1"/>
</dbReference>
<dbReference type="InterPro" id="IPR001828">
    <property type="entry name" value="ANF_lig-bd_rcpt"/>
</dbReference>
<comment type="subcellular location">
    <subcellularLocation>
        <location evidence="1">Membrane</location>
    </subcellularLocation>
</comment>
<evidence type="ECO:0000256" key="1">
    <source>
        <dbReference type="ARBA" id="ARBA00004370"/>
    </source>
</evidence>
<evidence type="ECO:0000256" key="3">
    <source>
        <dbReference type="ARBA" id="ARBA00022989"/>
    </source>
</evidence>
<gene>
    <name evidence="6" type="ORF">SVUK_LOCUS13660</name>
</gene>